<feature type="domain" description="Transcriptional regulator HTH-type FeoC" evidence="1">
    <location>
        <begin position="1"/>
        <end position="66"/>
    </location>
</feature>
<evidence type="ECO:0000313" key="2">
    <source>
        <dbReference type="EMBL" id="GGI88977.1"/>
    </source>
</evidence>
<accession>A0A917JXF7</accession>
<evidence type="ECO:0000259" key="1">
    <source>
        <dbReference type="Pfam" id="PF09012"/>
    </source>
</evidence>
<dbReference type="Gene3D" id="1.10.10.10">
    <property type="entry name" value="Winged helix-like DNA-binding domain superfamily/Winged helix DNA-binding domain"/>
    <property type="match status" value="1"/>
</dbReference>
<dbReference type="OrthoDB" id="467062at2"/>
<reference evidence="2" key="1">
    <citation type="journal article" date="2014" name="Int. J. Syst. Evol. Microbiol.">
        <title>Complete genome sequence of Corynebacterium casei LMG S-19264T (=DSM 44701T), isolated from a smear-ripened cheese.</title>
        <authorList>
            <consortium name="US DOE Joint Genome Institute (JGI-PGF)"/>
            <person name="Walter F."/>
            <person name="Albersmeier A."/>
            <person name="Kalinowski J."/>
            <person name="Ruckert C."/>
        </authorList>
    </citation>
    <scope>NUCLEOTIDE SEQUENCE</scope>
    <source>
        <strain evidence="2">JCM 13919</strain>
    </source>
</reference>
<name>A0A917JXF7_9GAMM</name>
<proteinExistence type="predicted"/>
<evidence type="ECO:0000313" key="3">
    <source>
        <dbReference type="Proteomes" id="UP000630149"/>
    </source>
</evidence>
<dbReference type="EMBL" id="BMOB01000007">
    <property type="protein sequence ID" value="GGI88977.1"/>
    <property type="molecule type" value="Genomic_DNA"/>
</dbReference>
<protein>
    <recommendedName>
        <fullName evidence="1">Transcriptional regulator HTH-type FeoC domain-containing protein</fullName>
    </recommendedName>
</protein>
<dbReference type="SUPFAM" id="SSF46785">
    <property type="entry name" value="Winged helix' DNA-binding domain"/>
    <property type="match status" value="1"/>
</dbReference>
<sequence>MLIQIRDYIIKHGMVSTQQLTRFFHMDEQALLPMLTLWVSKGVIRPCQTQTGCQTRCFRCKVNAPLYYEAVC</sequence>
<keyword evidence="3" id="KW-1185">Reference proteome</keyword>
<dbReference type="InterPro" id="IPR015102">
    <property type="entry name" value="Tscrpt_reg_HTH_FeoC"/>
</dbReference>
<reference evidence="2" key="2">
    <citation type="submission" date="2020-09" db="EMBL/GenBank/DDBJ databases">
        <authorList>
            <person name="Sun Q."/>
            <person name="Ohkuma M."/>
        </authorList>
    </citation>
    <scope>NUCLEOTIDE SEQUENCE</scope>
    <source>
        <strain evidence="2">JCM 13919</strain>
    </source>
</reference>
<gene>
    <name evidence="2" type="ORF">GCM10007966_17150</name>
</gene>
<dbReference type="Pfam" id="PF09012">
    <property type="entry name" value="FeoC"/>
    <property type="match status" value="1"/>
</dbReference>
<dbReference type="RefSeq" id="WP_131776313.1">
    <property type="nucleotide sequence ID" value="NZ_BMOB01000007.1"/>
</dbReference>
<dbReference type="InterPro" id="IPR036390">
    <property type="entry name" value="WH_DNA-bd_sf"/>
</dbReference>
<dbReference type="Proteomes" id="UP000630149">
    <property type="component" value="Unassembled WGS sequence"/>
</dbReference>
<organism evidence="2 3">
    <name type="scientific">Legionella impletisoli</name>
    <dbReference type="NCBI Taxonomy" id="343510"/>
    <lineage>
        <taxon>Bacteria</taxon>
        <taxon>Pseudomonadati</taxon>
        <taxon>Pseudomonadota</taxon>
        <taxon>Gammaproteobacteria</taxon>
        <taxon>Legionellales</taxon>
        <taxon>Legionellaceae</taxon>
        <taxon>Legionella</taxon>
    </lineage>
</organism>
<comment type="caution">
    <text evidence="2">The sequence shown here is derived from an EMBL/GenBank/DDBJ whole genome shotgun (WGS) entry which is preliminary data.</text>
</comment>
<dbReference type="InterPro" id="IPR036388">
    <property type="entry name" value="WH-like_DNA-bd_sf"/>
</dbReference>
<dbReference type="AlphaFoldDB" id="A0A917JXF7"/>